<comment type="caution">
    <text evidence="2">The sequence shown here is derived from an EMBL/GenBank/DDBJ whole genome shotgun (WGS) entry which is preliminary data.</text>
</comment>
<evidence type="ECO:0000313" key="2">
    <source>
        <dbReference type="EMBL" id="TJZ54314.1"/>
    </source>
</evidence>
<evidence type="ECO:0000313" key="3">
    <source>
        <dbReference type="Proteomes" id="UP000308697"/>
    </source>
</evidence>
<keyword evidence="1" id="KW-0812">Transmembrane</keyword>
<sequence>MTGAVIAIAIVLIVVGGITASVAAYFRLQRHRADAVAMAEYRRLADEAVANQVALQGQLADLHDRVKSVESLLRSVD</sequence>
<dbReference type="EMBL" id="SUMB01000004">
    <property type="protein sequence ID" value="TJZ54314.1"/>
    <property type="molecule type" value="Genomic_DNA"/>
</dbReference>
<dbReference type="OrthoDB" id="3543107at2"/>
<dbReference type="Proteomes" id="UP000308697">
    <property type="component" value="Unassembled WGS sequence"/>
</dbReference>
<accession>A0A4U0NVP2</accession>
<keyword evidence="1" id="KW-1133">Transmembrane helix</keyword>
<organism evidence="2 3">
    <name type="scientific">Streptomyces piniterrae</name>
    <dbReference type="NCBI Taxonomy" id="2571125"/>
    <lineage>
        <taxon>Bacteria</taxon>
        <taxon>Bacillati</taxon>
        <taxon>Actinomycetota</taxon>
        <taxon>Actinomycetes</taxon>
        <taxon>Kitasatosporales</taxon>
        <taxon>Streptomycetaceae</taxon>
        <taxon>Streptomyces</taxon>
    </lineage>
</organism>
<dbReference type="RefSeq" id="WP_136740239.1">
    <property type="nucleotide sequence ID" value="NZ_SUMB01000004.1"/>
</dbReference>
<dbReference type="AlphaFoldDB" id="A0A4U0NVP2"/>
<gene>
    <name evidence="2" type="ORF">FCH28_14225</name>
</gene>
<keyword evidence="3" id="KW-1185">Reference proteome</keyword>
<proteinExistence type="predicted"/>
<name>A0A4U0NVP2_9ACTN</name>
<feature type="transmembrane region" description="Helical" evidence="1">
    <location>
        <begin position="6"/>
        <end position="28"/>
    </location>
</feature>
<protein>
    <submittedName>
        <fullName evidence="2">Uncharacterized protein</fullName>
    </submittedName>
</protein>
<keyword evidence="1" id="KW-0472">Membrane</keyword>
<evidence type="ECO:0000256" key="1">
    <source>
        <dbReference type="SAM" id="Phobius"/>
    </source>
</evidence>
<reference evidence="2 3" key="1">
    <citation type="submission" date="2019-04" db="EMBL/GenBank/DDBJ databases">
        <title>Streptomyces piniterrae sp. nov., a heliquinomycin-producing actinomycete isolated from rhizosphere soil of Pinus yunnanensis.</title>
        <authorList>
            <person name="Zhuang X."/>
            <person name="Zhao J."/>
        </authorList>
    </citation>
    <scope>NUCLEOTIDE SEQUENCE [LARGE SCALE GENOMIC DNA]</scope>
    <source>
        <strain evidence="3">jys28</strain>
    </source>
</reference>